<organism evidence="3 4">
    <name type="scientific">Leuconostoc fallax</name>
    <dbReference type="NCBI Taxonomy" id="1251"/>
    <lineage>
        <taxon>Bacteria</taxon>
        <taxon>Bacillati</taxon>
        <taxon>Bacillota</taxon>
        <taxon>Bacilli</taxon>
        <taxon>Lactobacillales</taxon>
        <taxon>Lactobacillaceae</taxon>
        <taxon>Leuconostoc</taxon>
    </lineage>
</organism>
<feature type="domain" description="Smf/DprA SLOG" evidence="2">
    <location>
        <begin position="79"/>
        <end position="287"/>
    </location>
</feature>
<dbReference type="EMBL" id="PUFI01000014">
    <property type="protein sequence ID" value="TDG68305.1"/>
    <property type="molecule type" value="Genomic_DNA"/>
</dbReference>
<evidence type="ECO:0000313" key="4">
    <source>
        <dbReference type="Proteomes" id="UP000295681"/>
    </source>
</evidence>
<evidence type="ECO:0000259" key="2">
    <source>
        <dbReference type="Pfam" id="PF02481"/>
    </source>
</evidence>
<dbReference type="NCBIfam" id="TIGR00732">
    <property type="entry name" value="dprA"/>
    <property type="match status" value="1"/>
</dbReference>
<sequence>MQRNHFLLMLHLTKGIGSAAEAKIIAAITHDQAPKRYPWSVYALCQILQINPNSKQAQNITYAYQQQLNQNIFPIDVDYITYFDEAYPIQLREIFEPPLILFYQGHLAALKLPNLAIVGTRTATNYGYQALQHLLPDVVHSGTAVISGLAKGIDTMAHQITLRRGGVPIAVIGTGIDQFYPASNRQLQSQIARSGLVLSEYAPGCGPYRSHFPARNRIIAGLSSVTLVVEAKIKSGSLITANSALQNNREVLTIPGPIFAENSQGTNELLALGAKPVVKSKDILESIQIFDSI</sequence>
<proteinExistence type="inferred from homology"/>
<comment type="similarity">
    <text evidence="1">Belongs to the DprA/Smf family.</text>
</comment>
<dbReference type="Proteomes" id="UP000295681">
    <property type="component" value="Unassembled WGS sequence"/>
</dbReference>
<dbReference type="Gene3D" id="3.40.50.450">
    <property type="match status" value="1"/>
</dbReference>
<evidence type="ECO:0000256" key="1">
    <source>
        <dbReference type="ARBA" id="ARBA00006525"/>
    </source>
</evidence>
<comment type="caution">
    <text evidence="3">The sequence shown here is derived from an EMBL/GenBank/DDBJ whole genome shotgun (WGS) entry which is preliminary data.</text>
</comment>
<accession>A0A4R5N8Q5</accession>
<dbReference type="Pfam" id="PF02481">
    <property type="entry name" value="DNA_processg_A"/>
    <property type="match status" value="1"/>
</dbReference>
<evidence type="ECO:0000313" key="3">
    <source>
        <dbReference type="EMBL" id="TDG68305.1"/>
    </source>
</evidence>
<dbReference type="GO" id="GO:0009294">
    <property type="term" value="P:DNA-mediated transformation"/>
    <property type="evidence" value="ECO:0007669"/>
    <property type="project" value="InterPro"/>
</dbReference>
<protein>
    <recommendedName>
        <fullName evidence="2">Smf/DprA SLOG domain-containing protein</fullName>
    </recommendedName>
</protein>
<dbReference type="InterPro" id="IPR057666">
    <property type="entry name" value="DrpA_SLOG"/>
</dbReference>
<dbReference type="STRING" id="907931.GCA_000165675_00417"/>
<reference evidence="3 4" key="1">
    <citation type="journal article" date="2019" name="Appl. Microbiol. Biotechnol.">
        <title>Uncovering carbohydrate metabolism through a genotype-phenotype association study of 56 lactic acid bacteria genomes.</title>
        <authorList>
            <person name="Buron-Moles G."/>
            <person name="Chailyan A."/>
            <person name="Dolejs I."/>
            <person name="Forster J."/>
            <person name="Miks M.H."/>
        </authorList>
    </citation>
    <scope>NUCLEOTIDE SEQUENCE [LARGE SCALE GENOMIC DNA]</scope>
    <source>
        <strain evidence="3 4">ATCC 700006</strain>
    </source>
</reference>
<dbReference type="SUPFAM" id="SSF102405">
    <property type="entry name" value="MCP/YpsA-like"/>
    <property type="match status" value="1"/>
</dbReference>
<keyword evidence="4" id="KW-1185">Reference proteome</keyword>
<dbReference type="AlphaFoldDB" id="A0A4R5N8Q5"/>
<name>A0A4R5N8Q5_9LACO</name>
<dbReference type="PANTHER" id="PTHR43022:SF1">
    <property type="entry name" value="PROTEIN SMF"/>
    <property type="match status" value="1"/>
</dbReference>
<gene>
    <name evidence="3" type="ORF">C5L23_000611</name>
</gene>
<dbReference type="PANTHER" id="PTHR43022">
    <property type="entry name" value="PROTEIN SMF"/>
    <property type="match status" value="1"/>
</dbReference>
<dbReference type="InterPro" id="IPR003488">
    <property type="entry name" value="DprA"/>
</dbReference>
<dbReference type="RefSeq" id="WP_010008367.1">
    <property type="nucleotide sequence ID" value="NZ_JAGYGP010000001.1"/>
</dbReference>